<dbReference type="EMBL" id="HBHT01007175">
    <property type="protein sequence ID" value="CAD9949822.1"/>
    <property type="molecule type" value="Transcribed_RNA"/>
</dbReference>
<proteinExistence type="predicted"/>
<accession>A0A7S2VC99</accession>
<sequence>MTSTPKSSSGGSGGGSGVGVRVVIFLDMDGVMQPFGNDAPQEAVKKTDCLFPDCTLQALSYILEQVPTAELVLSSTWRVQHSYIEEIEQNFHAYGRKRHNTNNHPLWNLRFADITNPQLHSERQYEIQDWLEQQQQQSTTRSLVWIAIDDEDLIEGAPNARYRHWFQHHVVKTQSHVGLTASDAQLAVRLLKAQLD</sequence>
<protein>
    <recommendedName>
        <fullName evidence="2">FCP1 homology domain-containing protein</fullName>
    </recommendedName>
</protein>
<dbReference type="AlphaFoldDB" id="A0A7S2VC99"/>
<name>A0A7S2VC99_9STRA</name>
<evidence type="ECO:0008006" key="2">
    <source>
        <dbReference type="Google" id="ProtNLM"/>
    </source>
</evidence>
<evidence type="ECO:0000313" key="1">
    <source>
        <dbReference type="EMBL" id="CAD9949822.1"/>
    </source>
</evidence>
<organism evidence="1">
    <name type="scientific">Entomoneis paludosa</name>
    <dbReference type="NCBI Taxonomy" id="265537"/>
    <lineage>
        <taxon>Eukaryota</taxon>
        <taxon>Sar</taxon>
        <taxon>Stramenopiles</taxon>
        <taxon>Ochrophyta</taxon>
        <taxon>Bacillariophyta</taxon>
        <taxon>Bacillariophyceae</taxon>
        <taxon>Bacillariophycidae</taxon>
        <taxon>Entomoneidaceae</taxon>
        <taxon>Entomoneis</taxon>
    </lineage>
</organism>
<dbReference type="Pfam" id="PF18143">
    <property type="entry name" value="HAD_SAK_2"/>
    <property type="match status" value="1"/>
</dbReference>
<gene>
    <name evidence="1" type="ORF">APAL1065_LOCUS4777</name>
</gene>
<reference evidence="1" key="1">
    <citation type="submission" date="2021-01" db="EMBL/GenBank/DDBJ databases">
        <authorList>
            <person name="Corre E."/>
            <person name="Pelletier E."/>
            <person name="Niang G."/>
            <person name="Scheremetjew M."/>
            <person name="Finn R."/>
            <person name="Kale V."/>
            <person name="Holt S."/>
            <person name="Cochrane G."/>
            <person name="Meng A."/>
            <person name="Brown T."/>
            <person name="Cohen L."/>
        </authorList>
    </citation>
    <scope>NUCLEOTIDE SEQUENCE</scope>
    <source>
        <strain evidence="1">CCMP125</strain>
    </source>
</reference>